<keyword evidence="1" id="KW-0812">Transmembrane</keyword>
<dbReference type="InterPro" id="IPR058257">
    <property type="entry name" value="CorA-like_dom"/>
</dbReference>
<evidence type="ECO:0000313" key="4">
    <source>
        <dbReference type="Proteomes" id="UP000799771"/>
    </source>
</evidence>
<name>A0A6A6ADK1_9PLEO</name>
<organism evidence="3 4">
    <name type="scientific">Dothidotthia symphoricarpi CBS 119687</name>
    <dbReference type="NCBI Taxonomy" id="1392245"/>
    <lineage>
        <taxon>Eukaryota</taxon>
        <taxon>Fungi</taxon>
        <taxon>Dikarya</taxon>
        <taxon>Ascomycota</taxon>
        <taxon>Pezizomycotina</taxon>
        <taxon>Dothideomycetes</taxon>
        <taxon>Pleosporomycetidae</taxon>
        <taxon>Pleosporales</taxon>
        <taxon>Dothidotthiaceae</taxon>
        <taxon>Dothidotthia</taxon>
    </lineage>
</organism>
<evidence type="ECO:0000256" key="1">
    <source>
        <dbReference type="SAM" id="Phobius"/>
    </source>
</evidence>
<evidence type="ECO:0000313" key="3">
    <source>
        <dbReference type="EMBL" id="KAF2129636.1"/>
    </source>
</evidence>
<dbReference type="GeneID" id="54403109"/>
<gene>
    <name evidence="3" type="ORF">P153DRAFT_22948</name>
</gene>
<feature type="domain" description="CorA-like transporter" evidence="2">
    <location>
        <begin position="33"/>
        <end position="251"/>
    </location>
</feature>
<sequence>MFFNYQQDDQEMRDACALALSASQIRACTLNCNELFSKHRDSHLVEVTRFTSNASCVPSVHSFTSCVQLSAYFDNDTSNVGEQEAGLEIYSIHQKDTWAPLSVSRDMISLIMDQYRLSSGFLQILACFRDRYLSTEEGFSGASQSLFTSSRSEYGWVYKYSEKKAVKSGNPWRIRHTGIYHLADRKRERSVLFIIHPSPSAHFKIYLQQLLQQPQARSRILSSPMLIHSMLISTHLSSWRDYLEYHETQLLQLDMKPACTSLTQSLVTFDTLKEVRAVEKNILPLEPLLASFERLMHDLEEANSVFTEANDAKDSPSAIIQAALIQFRKDAASYRRQVLYMDRRAQSTAQSVLDALNLGFQELAQSQNRNTFDMAKSAREDSVAIRAITLVTSFYLPFSFVAVSVKLFLTLENKAEHAQTMFGMNLVDFDSGSRDLVLSNQLWLYFVISVPLTALTLAYWKWRMQMYREGYMIEERRPGIDTKPLKSNSDIEMV</sequence>
<dbReference type="RefSeq" id="XP_033524025.1">
    <property type="nucleotide sequence ID" value="XM_033662677.1"/>
</dbReference>
<evidence type="ECO:0000259" key="2">
    <source>
        <dbReference type="Pfam" id="PF26616"/>
    </source>
</evidence>
<reference evidence="3" key="1">
    <citation type="journal article" date="2020" name="Stud. Mycol.">
        <title>101 Dothideomycetes genomes: a test case for predicting lifestyles and emergence of pathogens.</title>
        <authorList>
            <person name="Haridas S."/>
            <person name="Albert R."/>
            <person name="Binder M."/>
            <person name="Bloem J."/>
            <person name="Labutti K."/>
            <person name="Salamov A."/>
            <person name="Andreopoulos B."/>
            <person name="Baker S."/>
            <person name="Barry K."/>
            <person name="Bills G."/>
            <person name="Bluhm B."/>
            <person name="Cannon C."/>
            <person name="Castanera R."/>
            <person name="Culley D."/>
            <person name="Daum C."/>
            <person name="Ezra D."/>
            <person name="Gonzalez J."/>
            <person name="Henrissat B."/>
            <person name="Kuo A."/>
            <person name="Liang C."/>
            <person name="Lipzen A."/>
            <person name="Lutzoni F."/>
            <person name="Magnuson J."/>
            <person name="Mondo S."/>
            <person name="Nolan M."/>
            <person name="Ohm R."/>
            <person name="Pangilinan J."/>
            <person name="Park H.-J."/>
            <person name="Ramirez L."/>
            <person name="Alfaro M."/>
            <person name="Sun H."/>
            <person name="Tritt A."/>
            <person name="Yoshinaga Y."/>
            <person name="Zwiers L.-H."/>
            <person name="Turgeon B."/>
            <person name="Goodwin S."/>
            <person name="Spatafora J."/>
            <person name="Crous P."/>
            <person name="Grigoriev I."/>
        </authorList>
    </citation>
    <scope>NUCLEOTIDE SEQUENCE</scope>
    <source>
        <strain evidence="3">CBS 119687</strain>
    </source>
</reference>
<dbReference type="Proteomes" id="UP000799771">
    <property type="component" value="Unassembled WGS sequence"/>
</dbReference>
<protein>
    <recommendedName>
        <fullName evidence="2">CorA-like transporter domain-containing protein</fullName>
    </recommendedName>
</protein>
<proteinExistence type="predicted"/>
<feature type="transmembrane region" description="Helical" evidence="1">
    <location>
        <begin position="442"/>
        <end position="462"/>
    </location>
</feature>
<accession>A0A6A6ADK1</accession>
<keyword evidence="1" id="KW-0472">Membrane</keyword>
<feature type="transmembrane region" description="Helical" evidence="1">
    <location>
        <begin position="383"/>
        <end position="405"/>
    </location>
</feature>
<dbReference type="Pfam" id="PF26616">
    <property type="entry name" value="CorA-like"/>
    <property type="match status" value="1"/>
</dbReference>
<dbReference type="EMBL" id="ML977506">
    <property type="protein sequence ID" value="KAF2129636.1"/>
    <property type="molecule type" value="Genomic_DNA"/>
</dbReference>
<dbReference type="OrthoDB" id="5396681at2759"/>
<keyword evidence="4" id="KW-1185">Reference proteome</keyword>
<keyword evidence="1" id="KW-1133">Transmembrane helix</keyword>
<dbReference type="AlphaFoldDB" id="A0A6A6ADK1"/>